<dbReference type="Gene3D" id="3.40.50.2300">
    <property type="match status" value="2"/>
</dbReference>
<dbReference type="SMART" id="SM00086">
    <property type="entry name" value="PAC"/>
    <property type="match status" value="1"/>
</dbReference>
<dbReference type="InterPro" id="IPR036890">
    <property type="entry name" value="HATPase_C_sf"/>
</dbReference>
<feature type="region of interest" description="Disordered" evidence="12">
    <location>
        <begin position="1292"/>
        <end position="1313"/>
    </location>
</feature>
<dbReference type="InterPro" id="IPR011006">
    <property type="entry name" value="CheY-like_superfamily"/>
</dbReference>
<dbReference type="Gene3D" id="3.30.450.20">
    <property type="entry name" value="PAS domain"/>
    <property type="match status" value="1"/>
</dbReference>
<dbReference type="InterPro" id="IPR005467">
    <property type="entry name" value="His_kinase_dom"/>
</dbReference>
<evidence type="ECO:0000259" key="13">
    <source>
        <dbReference type="PROSITE" id="PS50109"/>
    </source>
</evidence>
<evidence type="ECO:0000256" key="2">
    <source>
        <dbReference type="ARBA" id="ARBA00012438"/>
    </source>
</evidence>
<organism evidence="17 18">
    <name type="scientific">Nibricoccus aquaticus</name>
    <dbReference type="NCBI Taxonomy" id="2576891"/>
    <lineage>
        <taxon>Bacteria</taxon>
        <taxon>Pseudomonadati</taxon>
        <taxon>Verrucomicrobiota</taxon>
        <taxon>Opitutia</taxon>
        <taxon>Opitutales</taxon>
        <taxon>Opitutaceae</taxon>
        <taxon>Nibricoccus</taxon>
    </lineage>
</organism>
<dbReference type="SUPFAM" id="SSF55874">
    <property type="entry name" value="ATPase domain of HSP90 chaperone/DNA topoisomerase II/histidine kinase"/>
    <property type="match status" value="1"/>
</dbReference>
<dbReference type="RefSeq" id="WP_096056182.1">
    <property type="nucleotide sequence ID" value="NZ_CP023344.1"/>
</dbReference>
<dbReference type="SMART" id="SM00091">
    <property type="entry name" value="PAS"/>
    <property type="match status" value="1"/>
</dbReference>
<feature type="domain" description="PAC" evidence="16">
    <location>
        <begin position="853"/>
        <end position="904"/>
    </location>
</feature>
<accession>A0A290QJP1</accession>
<dbReference type="Pfam" id="PF00512">
    <property type="entry name" value="HisKA"/>
    <property type="match status" value="1"/>
</dbReference>
<dbReference type="Proteomes" id="UP000217265">
    <property type="component" value="Chromosome"/>
</dbReference>
<gene>
    <name evidence="17" type="ORF">CMV30_11630</name>
</gene>
<feature type="domain" description="Response regulatory" evidence="14">
    <location>
        <begin position="1320"/>
        <end position="1436"/>
    </location>
</feature>
<evidence type="ECO:0000256" key="3">
    <source>
        <dbReference type="ARBA" id="ARBA00022553"/>
    </source>
</evidence>
<evidence type="ECO:0000256" key="5">
    <source>
        <dbReference type="ARBA" id="ARBA00022741"/>
    </source>
</evidence>
<keyword evidence="4" id="KW-0808">Transferase</keyword>
<dbReference type="CDD" id="cd00082">
    <property type="entry name" value="HisKA"/>
    <property type="match status" value="1"/>
</dbReference>
<evidence type="ECO:0000256" key="10">
    <source>
        <dbReference type="ARBA" id="ARBA00068150"/>
    </source>
</evidence>
<feature type="domain" description="Histidine kinase" evidence="13">
    <location>
        <begin position="922"/>
        <end position="1143"/>
    </location>
</feature>
<dbReference type="CDD" id="cd00130">
    <property type="entry name" value="PAS"/>
    <property type="match status" value="1"/>
</dbReference>
<dbReference type="FunFam" id="1.10.287.130:FF:000002">
    <property type="entry name" value="Two-component osmosensing histidine kinase"/>
    <property type="match status" value="1"/>
</dbReference>
<keyword evidence="7" id="KW-0067">ATP-binding</keyword>
<evidence type="ECO:0000313" key="17">
    <source>
        <dbReference type="EMBL" id="ATC64551.1"/>
    </source>
</evidence>
<evidence type="ECO:0000256" key="7">
    <source>
        <dbReference type="ARBA" id="ARBA00022840"/>
    </source>
</evidence>
<dbReference type="KEGG" id="vbh:CMV30_11630"/>
<dbReference type="InterPro" id="IPR013767">
    <property type="entry name" value="PAS_fold"/>
</dbReference>
<sequence>MLRTLLSSSGPSPRWSRSAFLAAALLLGCAHISGQEQTPASTPYQTITDLAEFWRISGADRDQKHPVRFELDVDFYDPEWRMVWGRTQGQGYYFSSGPNLLPIKAGQRYLVEGQMAPSIGLSLVETRISALPPPPHTSPIEATDILGDTLRLQNQVVRIEGHVQRQSNTDARHHVIEILSGNTIVQGRVYLGSGPTVPDLQDTRIAIQGVYIGKTTQQGQLAQLDIWIDGTSGIQSLGPARPDSRLELPRTSIEQLPWLRSEEPIRISGTVHASEPGKSISVRDRTGQVKVLTSQTRPVRIGEFVDAVGSPSIRGTEWTLRDGFFRVSGPTTDNDDTTTLRLAEQVLELRPEDAAKSLPVKLTGVVTWVRGSTNYVYIQDASSGIRVEMPVNQRPNRDMIYGLVEVEGVTAPGTFAPEVIAHKFSQLGRTSIPTARTITLDQAMTGTEASQWVEMRGYLRAAAHDGIWTRLSLTAGSGEFTVQLPRFEELSRLIGASVRVTGVCVPEANERRELTGVILLAPNQDAVQVEEPAPADPFSVPERTIVSLRQFNPLQSLSRRFRVSGQVVHHVPGRYIYIQDGAAGLLALSRGTEPLKPGERIELTGLPGREGNRLVIREAMYRRTGDTAKITPIDLAPGRTADENLDGLLVRIEGRLLEASRRGSSAHFLLQTDLGVFEAALDNALLDLPPLGSELRLTAVYQVELDEYRQARGFHLLLRSEPDIEILGTPSWWTTRRALYAAALLFTCVLGVIGWVTILRRRVKQQTAQLRDQLEKEALLEARHRNIIDNASDFIFTLDHDGRITSFNPAGQRMTGLPRDKALGRPFTEFLAPDAASDALTLFNLRSEFDPAVTFQTRFKTADGRIIWVEICARATRQPDQSHGLLGVARDISERKQIEEELLRARDAAEANTRAKSAFLANMSHEIRTPMNGVIGMSNLLLDTRLSDEQRDFAETIRNSAESLLTVLNDILDFSKIEAGKLQFETIDFDLNETVESTLELLASRASDKGIELASYLPSELPRWIRGDPGRLRQVLINLIGNAIKFTEKGEVVIAVALERETDDDVRLHFEVTDTGPGLDAETQARLFQPFSQADGSTTRKFGGTGLGLAISKQIVHLMEGQIGVRSSPGHGATFWFTARLDKQPYGGPREQPPRVTALSGLRALIVDDNATNRKILQHYCVSWGVRGEPVTSAAAALVSLREAATTGDPFQLVLTDYQMPEMDGLMLAHEIMNDTKLSGSRVVLLTSWDRRFSREELTTCGVIRMLVKPIRQQDLLGALLRCVRIGFGTNSGGSNLPSRSNPPAEDPAPRVTPTGRALRVLVAEDNIVNQRVASLQLKNLGHTVEIAGNGLEVLKALETSTYDVIFMDGQMPELDGYQTTRRIRLNPATAAIRIIAMTANAMQGDRERCLEAGMDDYISKPTRPEDLQAALIRCSLHQQTPTPFTASS</sequence>
<evidence type="ECO:0000256" key="6">
    <source>
        <dbReference type="ARBA" id="ARBA00022777"/>
    </source>
</evidence>
<dbReference type="CDD" id="cd16922">
    <property type="entry name" value="HATPase_EvgS-ArcB-TorS-like"/>
    <property type="match status" value="1"/>
</dbReference>
<evidence type="ECO:0000256" key="12">
    <source>
        <dbReference type="SAM" id="MobiDB-lite"/>
    </source>
</evidence>
<feature type="modified residue" description="4-aspartylphosphate" evidence="11">
    <location>
        <position position="1369"/>
    </location>
</feature>
<evidence type="ECO:0000259" key="14">
    <source>
        <dbReference type="PROSITE" id="PS50110"/>
    </source>
</evidence>
<dbReference type="FunFam" id="3.30.565.10:FF:000010">
    <property type="entry name" value="Sensor histidine kinase RcsC"/>
    <property type="match status" value="1"/>
</dbReference>
<dbReference type="EC" id="2.7.13.3" evidence="2"/>
<evidence type="ECO:0000256" key="4">
    <source>
        <dbReference type="ARBA" id="ARBA00022679"/>
    </source>
</evidence>
<evidence type="ECO:0000259" key="16">
    <source>
        <dbReference type="PROSITE" id="PS50113"/>
    </source>
</evidence>
<dbReference type="SUPFAM" id="SSF47384">
    <property type="entry name" value="Homodimeric domain of signal transducing histidine kinase"/>
    <property type="match status" value="1"/>
</dbReference>
<dbReference type="GO" id="GO:0005524">
    <property type="term" value="F:ATP binding"/>
    <property type="evidence" value="ECO:0007669"/>
    <property type="project" value="UniProtKB-KW"/>
</dbReference>
<dbReference type="PRINTS" id="PR00344">
    <property type="entry name" value="BCTRLSENSOR"/>
</dbReference>
<keyword evidence="5" id="KW-0547">Nucleotide-binding</keyword>
<dbReference type="GO" id="GO:0006355">
    <property type="term" value="P:regulation of DNA-templated transcription"/>
    <property type="evidence" value="ECO:0007669"/>
    <property type="project" value="InterPro"/>
</dbReference>
<evidence type="ECO:0000256" key="9">
    <source>
        <dbReference type="ARBA" id="ARBA00064003"/>
    </source>
</evidence>
<keyword evidence="6" id="KW-0418">Kinase</keyword>
<dbReference type="InterPro" id="IPR035965">
    <property type="entry name" value="PAS-like_dom_sf"/>
</dbReference>
<dbReference type="GO" id="GO:0000155">
    <property type="term" value="F:phosphorelay sensor kinase activity"/>
    <property type="evidence" value="ECO:0007669"/>
    <property type="project" value="InterPro"/>
</dbReference>
<keyword evidence="18" id="KW-1185">Reference proteome</keyword>
<dbReference type="PROSITE" id="PS51257">
    <property type="entry name" value="PROKAR_LIPOPROTEIN"/>
    <property type="match status" value="1"/>
</dbReference>
<dbReference type="SMART" id="SM00388">
    <property type="entry name" value="HisKA"/>
    <property type="match status" value="1"/>
</dbReference>
<dbReference type="SUPFAM" id="SSF55785">
    <property type="entry name" value="PYP-like sensor domain (PAS domain)"/>
    <property type="match status" value="1"/>
</dbReference>
<keyword evidence="8" id="KW-0902">Two-component regulatory system</keyword>
<comment type="catalytic activity">
    <reaction evidence="1">
        <text>ATP + protein L-histidine = ADP + protein N-phospho-L-histidine.</text>
        <dbReference type="EC" id="2.7.13.3"/>
    </reaction>
</comment>
<dbReference type="PROSITE" id="PS50113">
    <property type="entry name" value="PAC"/>
    <property type="match status" value="1"/>
</dbReference>
<dbReference type="InterPro" id="IPR003661">
    <property type="entry name" value="HisK_dim/P_dom"/>
</dbReference>
<dbReference type="SMART" id="SM00448">
    <property type="entry name" value="REC"/>
    <property type="match status" value="2"/>
</dbReference>
<dbReference type="InterPro" id="IPR000700">
    <property type="entry name" value="PAS-assoc_C"/>
</dbReference>
<dbReference type="InterPro" id="IPR000014">
    <property type="entry name" value="PAS"/>
</dbReference>
<name>A0A290QJP1_9BACT</name>
<dbReference type="InterPro" id="IPR036097">
    <property type="entry name" value="HisK_dim/P_sf"/>
</dbReference>
<proteinExistence type="predicted"/>
<dbReference type="Pfam" id="PF00989">
    <property type="entry name" value="PAS"/>
    <property type="match status" value="1"/>
</dbReference>
<evidence type="ECO:0000256" key="8">
    <source>
        <dbReference type="ARBA" id="ARBA00023012"/>
    </source>
</evidence>
<protein>
    <recommendedName>
        <fullName evidence="10">Sensory/regulatory protein RpfC</fullName>
        <ecNumber evidence="2">2.7.13.3</ecNumber>
    </recommendedName>
</protein>
<feature type="compositionally biased region" description="Polar residues" evidence="12">
    <location>
        <begin position="1293"/>
        <end position="1302"/>
    </location>
</feature>
<evidence type="ECO:0000313" key="18">
    <source>
        <dbReference type="Proteomes" id="UP000217265"/>
    </source>
</evidence>
<dbReference type="SMART" id="SM00387">
    <property type="entry name" value="HATPase_c"/>
    <property type="match status" value="1"/>
</dbReference>
<dbReference type="PANTHER" id="PTHR45339">
    <property type="entry name" value="HYBRID SIGNAL TRANSDUCTION HISTIDINE KINASE J"/>
    <property type="match status" value="1"/>
</dbReference>
<evidence type="ECO:0000256" key="1">
    <source>
        <dbReference type="ARBA" id="ARBA00000085"/>
    </source>
</evidence>
<dbReference type="PROSITE" id="PS50110">
    <property type="entry name" value="RESPONSE_REGULATORY"/>
    <property type="match status" value="2"/>
</dbReference>
<evidence type="ECO:0000259" key="15">
    <source>
        <dbReference type="PROSITE" id="PS50112"/>
    </source>
</evidence>
<dbReference type="Gene3D" id="3.30.565.10">
    <property type="entry name" value="Histidine kinase-like ATPase, C-terminal domain"/>
    <property type="match status" value="1"/>
</dbReference>
<dbReference type="EMBL" id="CP023344">
    <property type="protein sequence ID" value="ATC64551.1"/>
    <property type="molecule type" value="Genomic_DNA"/>
</dbReference>
<dbReference type="PROSITE" id="PS50109">
    <property type="entry name" value="HIS_KIN"/>
    <property type="match status" value="1"/>
</dbReference>
<dbReference type="CDD" id="cd00156">
    <property type="entry name" value="REC"/>
    <property type="match status" value="1"/>
</dbReference>
<dbReference type="InterPro" id="IPR003594">
    <property type="entry name" value="HATPase_dom"/>
</dbReference>
<dbReference type="CDD" id="cd17546">
    <property type="entry name" value="REC_hyHK_CKI1_RcsC-like"/>
    <property type="match status" value="1"/>
</dbReference>
<evidence type="ECO:0000256" key="11">
    <source>
        <dbReference type="PROSITE-ProRule" id="PRU00169"/>
    </source>
</evidence>
<dbReference type="OrthoDB" id="175773at2"/>
<dbReference type="InterPro" id="IPR004358">
    <property type="entry name" value="Sig_transdc_His_kin-like_C"/>
</dbReference>
<feature type="modified residue" description="4-aspartylphosphate" evidence="11">
    <location>
        <position position="1217"/>
    </location>
</feature>
<dbReference type="InterPro" id="IPR001789">
    <property type="entry name" value="Sig_transdc_resp-reg_receiver"/>
</dbReference>
<feature type="domain" description="Response regulatory" evidence="14">
    <location>
        <begin position="1163"/>
        <end position="1284"/>
    </location>
</feature>
<dbReference type="NCBIfam" id="TIGR00229">
    <property type="entry name" value="sensory_box"/>
    <property type="match status" value="1"/>
</dbReference>
<dbReference type="PROSITE" id="PS50112">
    <property type="entry name" value="PAS"/>
    <property type="match status" value="1"/>
</dbReference>
<comment type="subunit">
    <text evidence="9">At low DSF concentrations, interacts with RpfF.</text>
</comment>
<dbReference type="SUPFAM" id="SSF52172">
    <property type="entry name" value="CheY-like"/>
    <property type="match status" value="2"/>
</dbReference>
<reference evidence="17 18" key="1">
    <citation type="submission" date="2017-09" db="EMBL/GenBank/DDBJ databases">
        <title>Complete genome sequence of Verrucomicrobial strain HZ-65, isolated from freshwater.</title>
        <authorList>
            <person name="Choi A."/>
        </authorList>
    </citation>
    <scope>NUCLEOTIDE SEQUENCE [LARGE SCALE GENOMIC DNA]</scope>
    <source>
        <strain evidence="17 18">HZ-65</strain>
    </source>
</reference>
<dbReference type="InterPro" id="IPR001610">
    <property type="entry name" value="PAC"/>
</dbReference>
<dbReference type="PANTHER" id="PTHR45339:SF1">
    <property type="entry name" value="HYBRID SIGNAL TRANSDUCTION HISTIDINE KINASE J"/>
    <property type="match status" value="1"/>
</dbReference>
<dbReference type="Pfam" id="PF00072">
    <property type="entry name" value="Response_reg"/>
    <property type="match status" value="2"/>
</dbReference>
<keyword evidence="3 11" id="KW-0597">Phosphoprotein</keyword>
<dbReference type="Pfam" id="PF02518">
    <property type="entry name" value="HATPase_c"/>
    <property type="match status" value="1"/>
</dbReference>
<dbReference type="Gene3D" id="1.10.287.130">
    <property type="match status" value="1"/>
</dbReference>
<feature type="domain" description="PAS" evidence="15">
    <location>
        <begin position="780"/>
        <end position="834"/>
    </location>
</feature>